<dbReference type="RefSeq" id="WP_101637586.1">
    <property type="nucleotide sequence ID" value="NZ_PKHU01000006.1"/>
</dbReference>
<comment type="similarity">
    <text evidence="2">Belongs to the class-IV pyridoxal-phosphate-dependent aminotransferase family.</text>
</comment>
<dbReference type="GO" id="GO:0046394">
    <property type="term" value="P:carboxylic acid biosynthetic process"/>
    <property type="evidence" value="ECO:0007669"/>
    <property type="project" value="UniProtKB-ARBA"/>
</dbReference>
<evidence type="ECO:0000313" key="5">
    <source>
        <dbReference type="Proteomes" id="UP000234639"/>
    </source>
</evidence>
<evidence type="ECO:0000313" key="4">
    <source>
        <dbReference type="EMBL" id="PKZ28895.1"/>
    </source>
</evidence>
<evidence type="ECO:0000256" key="1">
    <source>
        <dbReference type="ARBA" id="ARBA00001933"/>
    </source>
</evidence>
<dbReference type="Proteomes" id="UP000234639">
    <property type="component" value="Unassembled WGS sequence"/>
</dbReference>
<keyword evidence="4" id="KW-0032">Aminotransferase</keyword>
<name>A0A2I1N960_9BACT</name>
<dbReference type="Gene3D" id="3.20.10.10">
    <property type="entry name" value="D-amino Acid Aminotransferase, subunit A, domain 2"/>
    <property type="match status" value="1"/>
</dbReference>
<dbReference type="GO" id="GO:0008483">
    <property type="term" value="F:transaminase activity"/>
    <property type="evidence" value="ECO:0007669"/>
    <property type="project" value="UniProtKB-KW"/>
</dbReference>
<dbReference type="AlphaFoldDB" id="A0A2I1N960"/>
<organism evidence="4 5">
    <name type="scientific">Campylobacter ureolyticus</name>
    <dbReference type="NCBI Taxonomy" id="827"/>
    <lineage>
        <taxon>Bacteria</taxon>
        <taxon>Pseudomonadati</taxon>
        <taxon>Campylobacterota</taxon>
        <taxon>Epsilonproteobacteria</taxon>
        <taxon>Campylobacterales</taxon>
        <taxon>Campylobacteraceae</taxon>
        <taxon>Campylobacter</taxon>
    </lineage>
</organism>
<sequence length="289" mass="32818">MASKLGEIVYVNGKYMDKKDAKISIFDRGFIFGDGIYEVVPIINSNLANKDDFWERFTRSLNEIEIKLNFTKEQVLEIIYNLIKKNNIIEGAVYLEITRGVAPRNFIFLDDLEPTFVSFVYECEILNNPLAKSGIKIISTDDLRWKRRDIKSVSLLAQCIAKTKAYKLGANECIMVENGHITEGGSSSFFIVKDDVLITKPLSNEILPGIRRKTILKIASKLNLKVDERNITLDEAYKANEVFMSAATWVLLPVIQIDDKSINGGKIGKWSKVLRDEYVKVIKKEVGLI</sequence>
<dbReference type="Gene3D" id="3.30.470.10">
    <property type="match status" value="1"/>
</dbReference>
<accession>A0A2I1N960</accession>
<reference evidence="4 5" key="1">
    <citation type="submission" date="2017-12" db="EMBL/GenBank/DDBJ databases">
        <title>Phylogenetic diversity of female urinary microbiome.</title>
        <authorList>
            <person name="Thomas-White K."/>
            <person name="Wolfe A.J."/>
        </authorList>
    </citation>
    <scope>NUCLEOTIDE SEQUENCE [LARGE SCALE GENOMIC DNA]</scope>
    <source>
        <strain evidence="4 5">UMB0112</strain>
    </source>
</reference>
<dbReference type="InterPro" id="IPR043131">
    <property type="entry name" value="BCAT-like_N"/>
</dbReference>
<dbReference type="InterPro" id="IPR036038">
    <property type="entry name" value="Aminotransferase-like"/>
</dbReference>
<dbReference type="GO" id="GO:0008652">
    <property type="term" value="P:amino acid biosynthetic process"/>
    <property type="evidence" value="ECO:0007669"/>
    <property type="project" value="UniProtKB-ARBA"/>
</dbReference>
<evidence type="ECO:0000256" key="3">
    <source>
        <dbReference type="ARBA" id="ARBA00022898"/>
    </source>
</evidence>
<keyword evidence="4" id="KW-0808">Transferase</keyword>
<protein>
    <submittedName>
        <fullName evidence="4">D-amino acid aminotransferase</fullName>
    </submittedName>
</protein>
<dbReference type="InterPro" id="IPR043132">
    <property type="entry name" value="BCAT-like_C"/>
</dbReference>
<keyword evidence="3" id="KW-0663">Pyridoxal phosphate</keyword>
<evidence type="ECO:0000256" key="2">
    <source>
        <dbReference type="ARBA" id="ARBA00009320"/>
    </source>
</evidence>
<proteinExistence type="inferred from homology"/>
<dbReference type="SUPFAM" id="SSF56752">
    <property type="entry name" value="D-aminoacid aminotransferase-like PLP-dependent enzymes"/>
    <property type="match status" value="1"/>
</dbReference>
<gene>
    <name evidence="4" type="ORF">CYJ41_07275</name>
</gene>
<dbReference type="EMBL" id="PKHU01000006">
    <property type="protein sequence ID" value="PKZ28895.1"/>
    <property type="molecule type" value="Genomic_DNA"/>
</dbReference>
<dbReference type="GO" id="GO:0005829">
    <property type="term" value="C:cytosol"/>
    <property type="evidence" value="ECO:0007669"/>
    <property type="project" value="TreeGrafter"/>
</dbReference>
<comment type="caution">
    <text evidence="4">The sequence shown here is derived from an EMBL/GenBank/DDBJ whole genome shotgun (WGS) entry which is preliminary data.</text>
</comment>
<comment type="cofactor">
    <cofactor evidence="1">
        <name>pyridoxal 5'-phosphate</name>
        <dbReference type="ChEBI" id="CHEBI:597326"/>
    </cofactor>
</comment>
<dbReference type="FunFam" id="3.20.10.10:FF:000002">
    <property type="entry name" value="D-alanine aminotransferase"/>
    <property type="match status" value="1"/>
</dbReference>
<dbReference type="InterPro" id="IPR001544">
    <property type="entry name" value="Aminotrans_IV"/>
</dbReference>
<dbReference type="PANTHER" id="PTHR42743">
    <property type="entry name" value="AMINO-ACID AMINOTRANSFERASE"/>
    <property type="match status" value="1"/>
</dbReference>
<dbReference type="NCBIfam" id="NF005209">
    <property type="entry name" value="PRK06680.1"/>
    <property type="match status" value="1"/>
</dbReference>
<dbReference type="Pfam" id="PF01063">
    <property type="entry name" value="Aminotran_4"/>
    <property type="match status" value="1"/>
</dbReference>
<dbReference type="InterPro" id="IPR050571">
    <property type="entry name" value="Class-IV_PLP-Dep_Aminotrnsfr"/>
</dbReference>
<dbReference type="PANTHER" id="PTHR42743:SF10">
    <property type="entry name" value="D-ALANINE AMINOTRANSFERASE"/>
    <property type="match status" value="1"/>
</dbReference>